<dbReference type="InterPro" id="IPR039532">
    <property type="entry name" value="TetR_C_Firmicutes"/>
</dbReference>
<keyword evidence="1 2" id="KW-0238">DNA-binding</keyword>
<name>A0A2X4EHD6_STRUB</name>
<sequence>MSDKIMSEKSLQNLRQCNREAKTISRESLELALLDLLEKKSLTQITISELVTKAGVSRNAFYRNYKSKEDILFQIITKFIRRLFQGIKLFDLHTQANQAWYFLFSEAKKEERLLKIMFRNHLQQVVIQIVTKRLKAYQRWKATQQSHYTRLFWSNAIVSVLANWIKDGMVIPAEEMAKMGLPLLP</sequence>
<dbReference type="Gene3D" id="1.10.357.10">
    <property type="entry name" value="Tetracycline Repressor, domain 2"/>
    <property type="match status" value="1"/>
</dbReference>
<dbReference type="InterPro" id="IPR009057">
    <property type="entry name" value="Homeodomain-like_sf"/>
</dbReference>
<dbReference type="Pfam" id="PF14278">
    <property type="entry name" value="TetR_C_8"/>
    <property type="match status" value="1"/>
</dbReference>
<evidence type="ECO:0000256" key="1">
    <source>
        <dbReference type="ARBA" id="ARBA00023125"/>
    </source>
</evidence>
<reference evidence="3 4" key="1">
    <citation type="submission" date="2019-11" db="EMBL/GenBank/DDBJ databases">
        <title>Streptococcus uberis isolated from clinical mastitis cases on a southeastern Queensland dairy.</title>
        <authorList>
            <person name="Workentine M.L."/>
            <person name="Price R."/>
            <person name="Olchowy T."/>
        </authorList>
    </citation>
    <scope>NUCLEOTIDE SEQUENCE [LARGE SCALE GENOMIC DNA]</scope>
    <source>
        <strain evidence="3 4">OLC4459-A17</strain>
    </source>
</reference>
<evidence type="ECO:0000256" key="2">
    <source>
        <dbReference type="PROSITE-ProRule" id="PRU00335"/>
    </source>
</evidence>
<dbReference type="InterPro" id="IPR050624">
    <property type="entry name" value="HTH-type_Tx_Regulator"/>
</dbReference>
<dbReference type="EMBL" id="WLXI01000007">
    <property type="protein sequence ID" value="MTD00890.1"/>
    <property type="molecule type" value="Genomic_DNA"/>
</dbReference>
<accession>A0A2X4EHD6</accession>
<proteinExistence type="predicted"/>
<protein>
    <submittedName>
        <fullName evidence="3">TetR family transcriptional regulator</fullName>
    </submittedName>
</protein>
<evidence type="ECO:0000313" key="4">
    <source>
        <dbReference type="Proteomes" id="UP000483839"/>
    </source>
</evidence>
<dbReference type="Pfam" id="PF00440">
    <property type="entry name" value="TetR_N"/>
    <property type="match status" value="1"/>
</dbReference>
<dbReference type="PROSITE" id="PS50977">
    <property type="entry name" value="HTH_TETR_2"/>
    <property type="match status" value="1"/>
</dbReference>
<dbReference type="AlphaFoldDB" id="A0A2X4EHD6"/>
<dbReference type="SUPFAM" id="SSF46689">
    <property type="entry name" value="Homeodomain-like"/>
    <property type="match status" value="1"/>
</dbReference>
<dbReference type="GeneID" id="93826766"/>
<dbReference type="OMA" id="AIDYNFE"/>
<gene>
    <name evidence="3" type="ORF">GKS16_01140</name>
</gene>
<comment type="caution">
    <text evidence="3">The sequence shown here is derived from an EMBL/GenBank/DDBJ whole genome shotgun (WGS) entry which is preliminary data.</text>
</comment>
<dbReference type="RefSeq" id="WP_015911760.1">
    <property type="nucleotide sequence ID" value="NZ_BAABQA010000002.1"/>
</dbReference>
<feature type="DNA-binding region" description="H-T-H motif" evidence="2">
    <location>
        <begin position="46"/>
        <end position="65"/>
    </location>
</feature>
<dbReference type="PANTHER" id="PTHR43479:SF11">
    <property type="entry name" value="ACREF_ENVCD OPERON REPRESSOR-RELATED"/>
    <property type="match status" value="1"/>
</dbReference>
<organism evidence="3 4">
    <name type="scientific">Streptococcus uberis</name>
    <dbReference type="NCBI Taxonomy" id="1349"/>
    <lineage>
        <taxon>Bacteria</taxon>
        <taxon>Bacillati</taxon>
        <taxon>Bacillota</taxon>
        <taxon>Bacilli</taxon>
        <taxon>Lactobacillales</taxon>
        <taxon>Streptococcaceae</taxon>
        <taxon>Streptococcus</taxon>
    </lineage>
</organism>
<dbReference type="InterPro" id="IPR001647">
    <property type="entry name" value="HTH_TetR"/>
</dbReference>
<dbReference type="GO" id="GO:0003677">
    <property type="term" value="F:DNA binding"/>
    <property type="evidence" value="ECO:0007669"/>
    <property type="project" value="UniProtKB-UniRule"/>
</dbReference>
<dbReference type="PANTHER" id="PTHR43479">
    <property type="entry name" value="ACREF/ENVCD OPERON REPRESSOR-RELATED"/>
    <property type="match status" value="1"/>
</dbReference>
<evidence type="ECO:0000313" key="3">
    <source>
        <dbReference type="EMBL" id="MTD00890.1"/>
    </source>
</evidence>
<dbReference type="Proteomes" id="UP000483839">
    <property type="component" value="Unassembled WGS sequence"/>
</dbReference>